<gene>
    <name evidence="4" type="ORF">GCM10020367_08410</name>
</gene>
<feature type="transmembrane region" description="Helical" evidence="2">
    <location>
        <begin position="36"/>
        <end position="56"/>
    </location>
</feature>
<reference evidence="5" key="1">
    <citation type="journal article" date="2019" name="Int. J. Syst. Evol. Microbiol.">
        <title>The Global Catalogue of Microorganisms (GCM) 10K type strain sequencing project: providing services to taxonomists for standard genome sequencing and annotation.</title>
        <authorList>
            <consortium name="The Broad Institute Genomics Platform"/>
            <consortium name="The Broad Institute Genome Sequencing Center for Infectious Disease"/>
            <person name="Wu L."/>
            <person name="Ma J."/>
        </authorList>
    </citation>
    <scope>NUCLEOTIDE SEQUENCE [LARGE SCALE GENOMIC DNA]</scope>
    <source>
        <strain evidence="5">JCM 9651</strain>
    </source>
</reference>
<dbReference type="Proteomes" id="UP001499990">
    <property type="component" value="Unassembled WGS sequence"/>
</dbReference>
<keyword evidence="2" id="KW-0472">Membrane</keyword>
<dbReference type="InterPro" id="IPR000620">
    <property type="entry name" value="EamA_dom"/>
</dbReference>
<organism evidence="4 5">
    <name type="scientific">Streptomyces sannanensis</name>
    <dbReference type="NCBI Taxonomy" id="285536"/>
    <lineage>
        <taxon>Bacteria</taxon>
        <taxon>Bacillati</taxon>
        <taxon>Actinomycetota</taxon>
        <taxon>Actinomycetes</taxon>
        <taxon>Kitasatosporales</taxon>
        <taxon>Streptomycetaceae</taxon>
        <taxon>Streptomyces</taxon>
    </lineage>
</organism>
<evidence type="ECO:0000256" key="2">
    <source>
        <dbReference type="SAM" id="Phobius"/>
    </source>
</evidence>
<protein>
    <recommendedName>
        <fullName evidence="3">EamA domain-containing protein</fullName>
    </recommendedName>
</protein>
<keyword evidence="2" id="KW-0812">Transmembrane</keyword>
<keyword evidence="2" id="KW-1133">Transmembrane helix</keyword>
<name>A0ABP6S5I0_9ACTN</name>
<evidence type="ECO:0000259" key="3">
    <source>
        <dbReference type="Pfam" id="PF00892"/>
    </source>
</evidence>
<dbReference type="SUPFAM" id="SSF103481">
    <property type="entry name" value="Multidrug resistance efflux transporter EmrE"/>
    <property type="match status" value="1"/>
</dbReference>
<proteinExistence type="inferred from homology"/>
<dbReference type="InterPro" id="IPR037185">
    <property type="entry name" value="EmrE-like"/>
</dbReference>
<feature type="domain" description="EamA" evidence="3">
    <location>
        <begin position="32"/>
        <end position="77"/>
    </location>
</feature>
<dbReference type="EMBL" id="BAAAYL010000001">
    <property type="protein sequence ID" value="GAA3368758.1"/>
    <property type="molecule type" value="Genomic_DNA"/>
</dbReference>
<dbReference type="Pfam" id="PF00892">
    <property type="entry name" value="EamA"/>
    <property type="match status" value="1"/>
</dbReference>
<keyword evidence="5" id="KW-1185">Reference proteome</keyword>
<comment type="caution">
    <text evidence="4">The sequence shown here is derived from an EMBL/GenBank/DDBJ whole genome shotgun (WGS) entry which is preliminary data.</text>
</comment>
<accession>A0ABP6S5I0</accession>
<sequence length="83" mass="8568">MTEFNLLNYGVVNRMFTALYCEGHLRDRRPTGPVNVAAVLASLHPVITALAARVVLKGRLRSVQAAGAGLALVGTALPAAAGG</sequence>
<comment type="similarity">
    <text evidence="1">Belongs to the EamA transporter family.</text>
</comment>
<evidence type="ECO:0000313" key="4">
    <source>
        <dbReference type="EMBL" id="GAA3368758.1"/>
    </source>
</evidence>
<evidence type="ECO:0000256" key="1">
    <source>
        <dbReference type="ARBA" id="ARBA00007362"/>
    </source>
</evidence>
<feature type="transmembrane region" description="Helical" evidence="2">
    <location>
        <begin position="63"/>
        <end position="81"/>
    </location>
</feature>
<evidence type="ECO:0000313" key="5">
    <source>
        <dbReference type="Proteomes" id="UP001499990"/>
    </source>
</evidence>